<feature type="region of interest" description="Disordered" evidence="16">
    <location>
        <begin position="4048"/>
        <end position="4071"/>
    </location>
</feature>
<feature type="region of interest" description="Disordered" evidence="16">
    <location>
        <begin position="4406"/>
        <end position="4469"/>
    </location>
</feature>
<feature type="compositionally biased region" description="Basic and acidic residues" evidence="16">
    <location>
        <begin position="1028"/>
        <end position="1039"/>
    </location>
</feature>
<evidence type="ECO:0000256" key="5">
    <source>
        <dbReference type="ARBA" id="ARBA00007578"/>
    </source>
</evidence>
<dbReference type="EMBL" id="BKCJ010000001">
    <property type="protein sequence ID" value="GEU28107.1"/>
    <property type="molecule type" value="Genomic_DNA"/>
</dbReference>
<feature type="compositionally biased region" description="Basic residues" evidence="16">
    <location>
        <begin position="834"/>
        <end position="843"/>
    </location>
</feature>
<feature type="compositionally biased region" description="Low complexity" evidence="16">
    <location>
        <begin position="4108"/>
        <end position="4123"/>
    </location>
</feature>
<feature type="region of interest" description="Disordered" evidence="16">
    <location>
        <begin position="3932"/>
        <end position="4005"/>
    </location>
</feature>
<feature type="compositionally biased region" description="Basic residues" evidence="16">
    <location>
        <begin position="2417"/>
        <end position="2444"/>
    </location>
</feature>
<feature type="compositionally biased region" description="Basic residues" evidence="16">
    <location>
        <begin position="3527"/>
        <end position="3538"/>
    </location>
</feature>
<feature type="compositionally biased region" description="Basic residues" evidence="16">
    <location>
        <begin position="7051"/>
        <end position="7065"/>
    </location>
</feature>
<feature type="compositionally biased region" description="Basic residues" evidence="16">
    <location>
        <begin position="3892"/>
        <end position="3908"/>
    </location>
</feature>
<evidence type="ECO:0000256" key="11">
    <source>
        <dbReference type="ARBA" id="ARBA00023159"/>
    </source>
</evidence>
<evidence type="ECO:0000256" key="7">
    <source>
        <dbReference type="ARBA" id="ARBA00011992"/>
    </source>
</evidence>
<feature type="region of interest" description="Disordered" evidence="16">
    <location>
        <begin position="5290"/>
        <end position="5321"/>
    </location>
</feature>
<feature type="compositionally biased region" description="Basic and acidic residues" evidence="16">
    <location>
        <begin position="1290"/>
        <end position="1302"/>
    </location>
</feature>
<feature type="compositionally biased region" description="Basic and acidic residues" evidence="16">
    <location>
        <begin position="4439"/>
        <end position="4452"/>
    </location>
</feature>
<evidence type="ECO:0000313" key="21">
    <source>
        <dbReference type="EMBL" id="GEU28107.1"/>
    </source>
</evidence>
<feature type="region of interest" description="Disordered" evidence="16">
    <location>
        <begin position="3168"/>
        <end position="3248"/>
    </location>
</feature>
<dbReference type="InterPro" id="IPR024083">
    <property type="entry name" value="Fumarase/histidase_N"/>
</dbReference>
<feature type="region of interest" description="Disordered" evidence="16">
    <location>
        <begin position="4613"/>
        <end position="4707"/>
    </location>
</feature>
<comment type="function">
    <text evidence="2">This is a key enzyme of plant metabolism catalyzing the first reaction in the biosynthesis from L-phenylalanine of a wide variety of natural products based on the phenylpropane skeleton.</text>
</comment>
<dbReference type="InterPro" id="IPR035451">
    <property type="entry name" value="Ada-like_dom_sf"/>
</dbReference>
<feature type="compositionally biased region" description="Basic and acidic residues" evidence="16">
    <location>
        <begin position="2502"/>
        <end position="2525"/>
    </location>
</feature>
<feature type="compositionally biased region" description="Gly residues" evidence="16">
    <location>
        <begin position="1156"/>
        <end position="1168"/>
    </location>
</feature>
<dbReference type="GO" id="GO:0019556">
    <property type="term" value="P:L-histidine catabolic process to glutamate and formamide"/>
    <property type="evidence" value="ECO:0007669"/>
    <property type="project" value="UniProtKB-UniPathway"/>
</dbReference>
<proteinExistence type="inferred from homology"/>
<dbReference type="EC" id="4.2.1.49" evidence="7"/>
<feature type="compositionally biased region" description="Pro residues" evidence="16">
    <location>
        <begin position="6180"/>
        <end position="6191"/>
    </location>
</feature>
<feature type="compositionally biased region" description="Basic and acidic residues" evidence="16">
    <location>
        <begin position="5312"/>
        <end position="5321"/>
    </location>
</feature>
<dbReference type="Pfam" id="PF17392">
    <property type="entry name" value="Urocanase_C"/>
    <property type="match status" value="1"/>
</dbReference>
<dbReference type="InterPro" id="IPR035400">
    <property type="entry name" value="Urocanase_N"/>
</dbReference>
<feature type="region of interest" description="Disordered" evidence="16">
    <location>
        <begin position="3511"/>
        <end position="3538"/>
    </location>
</feature>
<dbReference type="SUPFAM" id="SSF48557">
    <property type="entry name" value="L-aspartase-like"/>
    <property type="match status" value="1"/>
</dbReference>
<feature type="compositionally biased region" description="Gly residues" evidence="16">
    <location>
        <begin position="3944"/>
        <end position="3960"/>
    </location>
</feature>
<feature type="region of interest" description="Disordered" evidence="16">
    <location>
        <begin position="6949"/>
        <end position="6977"/>
    </location>
</feature>
<feature type="compositionally biased region" description="Basic residues" evidence="16">
    <location>
        <begin position="3844"/>
        <end position="3856"/>
    </location>
</feature>
<dbReference type="GO" id="GO:0045548">
    <property type="term" value="F:phenylalanine ammonia-lyase activity"/>
    <property type="evidence" value="ECO:0007669"/>
    <property type="project" value="UniProtKB-EC"/>
</dbReference>
<comment type="subunit">
    <text evidence="6">Homotetramer.</text>
</comment>
<feature type="region of interest" description="Disordered" evidence="16">
    <location>
        <begin position="1485"/>
        <end position="1530"/>
    </location>
</feature>
<feature type="compositionally biased region" description="Basic residues" evidence="16">
    <location>
        <begin position="2601"/>
        <end position="2619"/>
    </location>
</feature>
<dbReference type="HAMAP" id="MF_00577">
    <property type="entry name" value="HutU"/>
    <property type="match status" value="1"/>
</dbReference>
<feature type="region of interest" description="Disordered" evidence="16">
    <location>
        <begin position="5191"/>
        <end position="5211"/>
    </location>
</feature>
<feature type="compositionally biased region" description="Low complexity" evidence="16">
    <location>
        <begin position="3186"/>
        <end position="3195"/>
    </location>
</feature>
<feature type="compositionally biased region" description="Basic residues" evidence="16">
    <location>
        <begin position="3416"/>
        <end position="3442"/>
    </location>
</feature>
<feature type="region of interest" description="Disordered" evidence="16">
    <location>
        <begin position="6420"/>
        <end position="6445"/>
    </location>
</feature>
<dbReference type="InterPro" id="IPR008948">
    <property type="entry name" value="L-Aspartase-like"/>
</dbReference>
<feature type="region of interest" description="Disordered" evidence="16">
    <location>
        <begin position="1290"/>
        <end position="1350"/>
    </location>
</feature>
<feature type="compositionally biased region" description="Basic and acidic residues" evidence="16">
    <location>
        <begin position="2147"/>
        <end position="2157"/>
    </location>
</feature>
<feature type="compositionally biased region" description="Gly residues" evidence="16">
    <location>
        <begin position="3069"/>
        <end position="3086"/>
    </location>
</feature>
<feature type="compositionally biased region" description="Basic residues" evidence="16">
    <location>
        <begin position="1040"/>
        <end position="1051"/>
    </location>
</feature>
<feature type="compositionally biased region" description="Basic residues" evidence="16">
    <location>
        <begin position="7457"/>
        <end position="7466"/>
    </location>
</feature>
<feature type="compositionally biased region" description="Basic and acidic residues" evidence="16">
    <location>
        <begin position="1142"/>
        <end position="1152"/>
    </location>
</feature>
<feature type="compositionally biased region" description="Low complexity" evidence="16">
    <location>
        <begin position="4625"/>
        <end position="4642"/>
    </location>
</feature>
<dbReference type="Pfam" id="PF01175">
    <property type="entry name" value="Urocanase"/>
    <property type="match status" value="1"/>
</dbReference>
<evidence type="ECO:0000259" key="19">
    <source>
        <dbReference type="Pfam" id="PF17391"/>
    </source>
</evidence>
<dbReference type="InterPro" id="IPR055351">
    <property type="entry name" value="Urocanase"/>
</dbReference>
<feature type="compositionally biased region" description="Basic residues" evidence="16">
    <location>
        <begin position="3338"/>
        <end position="3370"/>
    </location>
</feature>
<dbReference type="PANTHER" id="PTHR12216:SF4">
    <property type="entry name" value="UROCANATE HYDRATASE"/>
    <property type="match status" value="1"/>
</dbReference>
<feature type="compositionally biased region" description="Low complexity" evidence="16">
    <location>
        <begin position="3933"/>
        <end position="3943"/>
    </location>
</feature>
<feature type="compositionally biased region" description="Basic residues" evidence="16">
    <location>
        <begin position="4084"/>
        <end position="4098"/>
    </location>
</feature>
<evidence type="ECO:0000259" key="18">
    <source>
        <dbReference type="Pfam" id="PF02805"/>
    </source>
</evidence>
<feature type="compositionally biased region" description="Basic and acidic residues" evidence="16">
    <location>
        <begin position="7073"/>
        <end position="7082"/>
    </location>
</feature>
<feature type="compositionally biased region" description="Basic residues" evidence="16">
    <location>
        <begin position="249"/>
        <end position="258"/>
    </location>
</feature>
<evidence type="ECO:0000256" key="14">
    <source>
        <dbReference type="ARBA" id="ARBA00031640"/>
    </source>
</evidence>
<dbReference type="FunFam" id="3.40.50.10730:FF:000001">
    <property type="entry name" value="Urocanate hydratase"/>
    <property type="match status" value="1"/>
</dbReference>
<evidence type="ECO:0000256" key="2">
    <source>
        <dbReference type="ARBA" id="ARBA00002235"/>
    </source>
</evidence>
<feature type="region of interest" description="Disordered" evidence="16">
    <location>
        <begin position="7355"/>
        <end position="7375"/>
    </location>
</feature>
<feature type="compositionally biased region" description="Low complexity" evidence="16">
    <location>
        <begin position="2299"/>
        <end position="2321"/>
    </location>
</feature>
<keyword evidence="12" id="KW-0585">Phenylalanine catabolism</keyword>
<feature type="region of interest" description="Disordered" evidence="16">
    <location>
        <begin position="7543"/>
        <end position="7572"/>
    </location>
</feature>
<feature type="compositionally biased region" description="Basic residues" evidence="16">
    <location>
        <begin position="3715"/>
        <end position="3739"/>
    </location>
</feature>
<feature type="region of interest" description="Disordered" evidence="16">
    <location>
        <begin position="7025"/>
        <end position="7093"/>
    </location>
</feature>
<feature type="compositionally biased region" description="Basic residues" evidence="16">
    <location>
        <begin position="971"/>
        <end position="982"/>
    </location>
</feature>
<gene>
    <name evidence="21" type="ORF">Tci_000085</name>
</gene>
<dbReference type="GO" id="GO:0008270">
    <property type="term" value="F:zinc ion binding"/>
    <property type="evidence" value="ECO:0007669"/>
    <property type="project" value="InterPro"/>
</dbReference>
<feature type="region of interest" description="Disordered" evidence="16">
    <location>
        <begin position="1001"/>
        <end position="1057"/>
    </location>
</feature>
<dbReference type="Gene3D" id="2.30.40.10">
    <property type="entry name" value="Urease, subunit C, domain 1"/>
    <property type="match status" value="1"/>
</dbReference>
<name>A0A699GEN1_TANCI</name>
<feature type="region of interest" description="Disordered" evidence="16">
    <location>
        <begin position="6146"/>
        <end position="6213"/>
    </location>
</feature>
<dbReference type="SUPFAM" id="SSF51338">
    <property type="entry name" value="Composite domain of metallo-dependent hydrolases"/>
    <property type="match status" value="1"/>
</dbReference>
<feature type="domain" description="Urocanase Rossmann-like" evidence="17">
    <location>
        <begin position="1652"/>
        <end position="1866"/>
    </location>
</feature>
<dbReference type="GO" id="GO:0008168">
    <property type="term" value="F:methyltransferase activity"/>
    <property type="evidence" value="ECO:0007669"/>
    <property type="project" value="InterPro"/>
</dbReference>
<feature type="region of interest" description="Disordered" evidence="16">
    <location>
        <begin position="3066"/>
        <end position="3136"/>
    </location>
</feature>
<dbReference type="SUPFAM" id="SSF57884">
    <property type="entry name" value="Ada DNA repair protein, N-terminal domain (N-Ada 10)"/>
    <property type="match status" value="1"/>
</dbReference>
<dbReference type="GO" id="GO:0016810">
    <property type="term" value="F:hydrolase activity, acting on carbon-nitrogen (but not peptide) bonds"/>
    <property type="evidence" value="ECO:0007669"/>
    <property type="project" value="InterPro"/>
</dbReference>
<feature type="compositionally biased region" description="Basic and acidic residues" evidence="16">
    <location>
        <begin position="1513"/>
        <end position="1530"/>
    </location>
</feature>
<dbReference type="InterPro" id="IPR004026">
    <property type="entry name" value="Ada_DNA_repair_Zn-bd"/>
</dbReference>
<dbReference type="GO" id="GO:0019557">
    <property type="term" value="P:L-histidine catabolic process to glutamate and formate"/>
    <property type="evidence" value="ECO:0007669"/>
    <property type="project" value="UniProtKB-UniPathway"/>
</dbReference>
<feature type="compositionally biased region" description="Low complexity" evidence="16">
    <location>
        <begin position="6845"/>
        <end position="6860"/>
    </location>
</feature>
<dbReference type="InterPro" id="IPR032466">
    <property type="entry name" value="Metal_Hydrolase"/>
</dbReference>
<evidence type="ECO:0000256" key="1">
    <source>
        <dbReference type="ARBA" id="ARBA00001911"/>
    </source>
</evidence>
<feature type="compositionally biased region" description="Basic residues" evidence="16">
    <location>
        <begin position="2158"/>
        <end position="2167"/>
    </location>
</feature>
<dbReference type="GO" id="GO:0003677">
    <property type="term" value="F:DNA binding"/>
    <property type="evidence" value="ECO:0007669"/>
    <property type="project" value="InterPro"/>
</dbReference>
<evidence type="ECO:0000256" key="9">
    <source>
        <dbReference type="ARBA" id="ARBA00022808"/>
    </source>
</evidence>
<feature type="compositionally biased region" description="Basic residues" evidence="16">
    <location>
        <begin position="3196"/>
        <end position="3209"/>
    </location>
</feature>
<feature type="compositionally biased region" description="Basic and acidic residues" evidence="16">
    <location>
        <begin position="780"/>
        <end position="796"/>
    </location>
</feature>
<dbReference type="Gene3D" id="1.10.275.10">
    <property type="entry name" value="Fumarase/aspartase (N-terminal domain)"/>
    <property type="match status" value="1"/>
</dbReference>
<feature type="compositionally biased region" description="Basic residues" evidence="16">
    <location>
        <begin position="3767"/>
        <end position="3776"/>
    </location>
</feature>
<feature type="compositionally biased region" description="Basic residues" evidence="16">
    <location>
        <begin position="7203"/>
        <end position="7215"/>
    </location>
</feature>
<evidence type="ECO:0000256" key="4">
    <source>
        <dbReference type="ARBA" id="ARBA00007238"/>
    </source>
</evidence>
<feature type="compositionally biased region" description="Basic residues" evidence="16">
    <location>
        <begin position="3089"/>
        <end position="3099"/>
    </location>
</feature>
<dbReference type="GO" id="GO:0006281">
    <property type="term" value="P:DNA repair"/>
    <property type="evidence" value="ECO:0007669"/>
    <property type="project" value="InterPro"/>
</dbReference>
<feature type="region of interest" description="Disordered" evidence="16">
    <location>
        <begin position="897"/>
        <end position="918"/>
    </location>
</feature>
<protein>
    <recommendedName>
        <fullName evidence="14">Imidazolonepropionate hydrolase</fullName>
        <ecNumber evidence="7">4.2.1.49</ecNumber>
        <ecNumber evidence="8">4.3.1.24</ecNumber>
    </recommendedName>
</protein>
<feature type="compositionally biased region" description="Basic residues" evidence="16">
    <location>
        <begin position="7475"/>
        <end position="7496"/>
    </location>
</feature>
<feature type="compositionally biased region" description="Gly residues" evidence="16">
    <location>
        <begin position="229"/>
        <end position="243"/>
    </location>
</feature>
<feature type="region of interest" description="Disordered" evidence="16">
    <location>
        <begin position="2238"/>
        <end position="2469"/>
    </location>
</feature>
<dbReference type="Pfam" id="PF17391">
    <property type="entry name" value="Urocanase_N"/>
    <property type="match status" value="1"/>
</dbReference>
<evidence type="ECO:0000256" key="3">
    <source>
        <dbReference type="ARBA" id="ARBA00004794"/>
    </source>
</evidence>
<feature type="compositionally biased region" description="Low complexity" evidence="16">
    <location>
        <begin position="3976"/>
        <end position="3992"/>
    </location>
</feature>
<feature type="region of interest" description="Disordered" evidence="16">
    <location>
        <begin position="6004"/>
        <end position="6036"/>
    </location>
</feature>
<evidence type="ECO:0000256" key="15">
    <source>
        <dbReference type="ARBA" id="ARBA00047623"/>
    </source>
</evidence>
<feature type="region of interest" description="Disordered" evidence="16">
    <location>
        <begin position="4304"/>
        <end position="4323"/>
    </location>
</feature>
<evidence type="ECO:0000256" key="6">
    <source>
        <dbReference type="ARBA" id="ARBA00011881"/>
    </source>
</evidence>
<keyword evidence="9" id="KW-0369">Histidine metabolism</keyword>
<dbReference type="GO" id="GO:0006559">
    <property type="term" value="P:L-phenylalanine catabolic process"/>
    <property type="evidence" value="ECO:0007669"/>
    <property type="project" value="UniProtKB-KW"/>
</dbReference>
<feature type="compositionally biased region" description="Basic residues" evidence="16">
    <location>
        <begin position="1247"/>
        <end position="1263"/>
    </location>
</feature>
<feature type="compositionally biased region" description="Low complexity" evidence="16">
    <location>
        <begin position="4414"/>
        <end position="4437"/>
    </location>
</feature>
<feature type="region of interest" description="Disordered" evidence="16">
    <location>
        <begin position="2142"/>
        <end position="2200"/>
    </location>
</feature>
<feature type="region of interest" description="Disordered" evidence="16">
    <location>
        <begin position="2501"/>
        <end position="2550"/>
    </location>
</feature>
<dbReference type="Pfam" id="PF02805">
    <property type="entry name" value="Ada_Zn_binding"/>
    <property type="match status" value="1"/>
</dbReference>
<evidence type="ECO:0000256" key="13">
    <source>
        <dbReference type="ARBA" id="ARBA00023239"/>
    </source>
</evidence>
<comment type="similarity">
    <text evidence="5">Belongs to the urocanase family.</text>
</comment>
<feature type="compositionally biased region" description="Basic residues" evidence="16">
    <location>
        <begin position="3125"/>
        <end position="3136"/>
    </location>
</feature>
<comment type="caution">
    <text evidence="21">The sequence shown here is derived from an EMBL/GenBank/DDBJ whole genome shotgun (WGS) entry which is preliminary data.</text>
</comment>
<keyword evidence="10" id="KW-0520">NAD</keyword>
<dbReference type="EC" id="4.3.1.24" evidence="8"/>
<feature type="region of interest" description="Disordered" evidence="16">
    <location>
        <begin position="4084"/>
        <end position="4134"/>
    </location>
</feature>
<dbReference type="InterPro" id="IPR035085">
    <property type="entry name" value="Urocanase_Rossmann-like"/>
</dbReference>
<comment type="similarity">
    <text evidence="4">Belongs to the PAL/histidase family.</text>
</comment>
<feature type="region of interest" description="Disordered" evidence="16">
    <location>
        <begin position="6845"/>
        <end position="6896"/>
    </location>
</feature>
<reference evidence="21" key="1">
    <citation type="journal article" date="2019" name="Sci. Rep.">
        <title>Draft genome of Tanacetum cinerariifolium, the natural source of mosquito coil.</title>
        <authorList>
            <person name="Yamashiro T."/>
            <person name="Shiraishi A."/>
            <person name="Satake H."/>
            <person name="Nakayama K."/>
        </authorList>
    </citation>
    <scope>NUCLEOTIDE SEQUENCE</scope>
</reference>
<feature type="compositionally biased region" description="Low complexity" evidence="16">
    <location>
        <begin position="3374"/>
        <end position="3389"/>
    </location>
</feature>
<feature type="compositionally biased region" description="Low complexity" evidence="16">
    <location>
        <begin position="3881"/>
        <end position="3891"/>
    </location>
</feature>
<sequence length="7627" mass="812757">MDHASPPDPYRSDDDRWVAVQQRDAGADDVFWYSVRSTGVYCRPSCAARPALRRNVAFHDSRAEAEQAGFRPCLRCKPDQPPLADRQAAIVARACRLIDAAAAADEPVPDLDALAAAVDRRPRAPHAAASAAGALGDRSHLCRRLPFQRTVLCAVAGRAGDDAHRVPRGRGGRGNPLCHRRLHAGRHPGGQHGAGHLRNFDRRRSRVSGARPAGPFSEGGADRRRAGIRTGGVARGGHGGAAGAGPRSAARRARHRVPAARVAGAARHSGRTHGQLRGTGADGGPAQGRAGRGRRLCGQCAGGGHSVPPRGAQRRGDLGLPVGRGPQGGAAGPGGRRAVTPWGLTPSGRAGFRPPAARSSGSGTGAHTCRLAPAGRRGCPLRGCDRRPAPRCGRRFRWWTGGARSPPSCGPSSGAPAPAAPGALALAAGEPQTVFSHLREVALRLAHDEFMRMGGARGRFDARQRRRRVAVGDVGRQRVVEQHHVLAHQRDLLAQRRQRVVAQVHAIECDGAGAHVVKARQQAGQRGLAAAGAAHQRHRLAGRDVERDAVEGGTGVGRQRQAVGAQVLEAHVLQRQLALGARGGVAAGVHFRRAVDQAVDGIGGGQAALQWFVNLGQAFDRRLHGHQRRDERHEGAGRQGAGLVAQQRKINHRRQRDPDQHHDDAGVEGRRGRVLDGQLAVALDHVVETGLLVVLAAEDLDHALAADALVEHIGQFAHGRLRALAQMAHAAPGQRDDARHQRQQAKAEQRQLPVHQEQRGQIADGGDGIAHGHVEHREAGLRHLGRVERHARERGAGGRTVKKAVGQAHDAGEHGLAQVGLHPAAQPRGAVFAHKARHHAHHGQHQDHGGNAPHGHVGGILRQQVAQPVLHRAQHAGGRGTHGADDVRRRQRVHHHLQLADQQHVGGGGDAHREQRDDRDPCIGTEFLEQAEIELAAVHWLCCFPLENSDAHHSLAPCNAGCRPDPGRRPGGPRRHHHRPCQRLHADGGRRAAALYVAGLRRSRTGGGGRQRGADGRPPAAGAAHRHAGQDRAARADRRPRPRVRAGRNRLGRGLVQSDVVERRGARGGRFRPVAPQTRLDRRLWLEPGGVEAGAFSHRRRTRCGGSGPPRAAAPGGRPRHLAQYQGAGNGRHRARHARSGRRQDRTRRPGQTDRGAGGQRHGAGRQGGAAAHARAGARHARQRAGAAGQVGPDQRARRGHRRGAERHLPRLRRPRQAHHARVRDDRRHGRRLRRTGQERPLEIVRGRRVRAGRRQAVFRRRPGQPGRGAAGALQRHAVHQGPAVLPERRHAGQDEQGHEGRLPGQCARHRRRRQPPDPGRLRAADPAIPGGRPAPPHRARAGGHAGRHPALQGARHYPVDAAHPRHVGPEHGRAACGPRAHQGRVRVAHVPGPGIAHRVRLGFPGGVAQSVRGPARGGHAPERGRRPGRRLVQGPGHDAGRSVPLLHAGRRLCGAPGTRHRLAGAGQVGGLYRHRPRYLCRQTRADRQDHGAADMDGRQAEPGATMTTPSDSDPRFDASRDIRAPRGPERTCKNWGAEAAYRMLQNNLDKEVAENPQHLVVYGGIGRAARNWACYDQILASLRELEDNQTLLIQSGKPVGVFQTHEDAPRVLIANSNLVPRWANWEHFNELDRQGLFMYGQMTAGSWIYIGTQGIVQGTFETFAEAGRQHFGGDLKGRWVLTAGLGGMGGAQPLAATMAGAVSLTVECQQSSIDFRLRTRYLDRQAADIDEALDLIAQHKANGDAISIGLLGNAADVLPELVRRARAGGLAPDMVTDQTSAHDLINGYLPQGWTVAQWKAAQNDPARHAALKDAAAASCAVHVQAMLDFQSLGCQVVDYGNNIRQVAFDHGVANAFDFPGFVPAYIRPQFCEGRGPFRWVALSGDPEDIYKTDAKIKELFPHHAQVHRWLDMARERIAFQGLPARICWLGLGERHIAGLAFNEMVRTGELKAPIVIGRDHLDTGSVASPNRETESMKDGTDAVSDWPLLNALLNTAGGATWVSLHHGGGVGMGYSQHSGVRLGRDAPRGRRLRYRHRLRPAQWPQPSDDQMMTTFTLHPGALTLADLRAVWNEAAPLALAAEAYPVIEASAAAVRAIVAKGDAAYGINTGFGLLAKTRIPDDQLEQLQRNLILSHSPGARLLGRAPADRRHPDRAVQRRHHARHSRQGLGGRVRRPGAAVAHDAGHAGRGPGAHERRADGRCRSIAGGRYRAGGAGGERRAGADQWHPGVHRAGAARPVHGGAAAGGGVRVRRPVAGRGQGQRCPVRRPRARSARPAGPDRGGRHLPPAGGGQRDPRLAPGGRRAGAGSLLPALPAAGDGRVLGHHQQRRAHAADRGQRGHRQPAAVPGRRAHFRAPHRAADRRHAIRPAAVPGARAGPQLRLHDRPRDGCRAGVRKQIAGAPGQRGHHSDVRQSGRPRQHGHLRGAPARRHGAQYGRHHRHRTDGGGAGHRLPPPAHHRAAPGARARAAAPVGYGLAPGAPVRFPARDGRGHAVGALVALRDRPQSPARKHESVPGPGHDRPVPGRHLPPRAAVPGRPRARPGRGGTPAAALLAAVPPATARGAGPPAGHPRPGGAVGCAFDRLARAPFFRRQAARPELRHRRRRQLRSRPGRRRGGPRAGAGTLQRGGQRPLQGRPHHALLRPAARGRACDPARDVPVRVHGRNGAVRLPARPRAAGAGPAAGPDAGGCRLGAHMTRPAGAPPTEPATWPMSEPMSEPATRPMSQLICQPTGQLFARHALLPDGWRNDVLIAWDAAGVITAVTPDSAPVAGAEVVRYALPGMVNLHSHSFQRALGGRTERAGDSHDSFWTWRDLMYRFARNITPDHIEAIAAQLFSECLRHGYTSVCEFHYVQRAPDGAMYARPAETAERHPEAGTAAFPYRRRRCAARDRGADAVAGWTGGNRRCTALAARGHRATDRRRAGGIAAGPAGAPAHCRAGGGSTAVARALRPAAGAVAARARAGGCALVPGARHASGAGRSAGHCRQRRGGGVVSHHRGQPRRRPVPVRGVPDRGRTLRHRQRQSRVVQPGGGIALARIRPAFAAPAPQYRRVGHAAPGGRLFMAGRPGGRRPGGGTARGGAGAGPPRRRDRARRRPRDLAWPGAGRAYPVRKPAARAVEKRRGQHHRDRHLARRRQPRRFRLAREPGHHCRRRPVFAVSRHRPLAGAGGRRRRAARFRRRTRGAQPQRTAGGIRRRGRGARYRPRPAHAGLQRHDAARPLPPPHRTVPRARRRATGPPQRLHAGVPGRRRKFIGQQRARAAGAGALRPAGARRRAGLDAGSGAGHAWDVLLTNVHLATMAAGDGYGEIRDAAIAVKDGRIAWLGPQAALPPHTAAARRIRGAPQRRHLRGYRPRRRRHHGHRARHAGGQRGRTAGAKPAARAQPAGRGRDHPRNQVRLRPRPGHGNGDAARGAPHRPRTARQRRHHVSGRARAAARLRGPRRRVYRRRVRHDCAAGGRGTGRRGGRLLRADRLFARPDRARVPGRAGARPAGQAACGTVVGPARRRTGGALRRPVGRPPGAPGRGRHRRHGRFRHGGRAAAGRVLFFARHHGAARQRPARAGRAHGRGHRLQSRHVAHDVAAAGDEHGVHAVAADAARSAGRRHLPRGPRAGAARYIGHAGGGQAGRFRAVAHQAAGRPVVRDRLQSVPGRGPRGGSGKLAGLTINPECLARRRHAAHRLQALYRVVHPGRSAHPGGRAARPGGAPAGTGQYRHRAGCPAGRAHRRLSRIPGHHRPGNPQASAGDRQDRQRAGRATDAALRAVARIHRPRRRLAGPGGALRPAAASRGTGPRHRRRRPPAAPDGRHRHLFHRCENPPVPAARARRRPRLFSPLRRRAAVPARRRAAFSRRLASHRPAAGTDRRRRHDRHERGGRNRRQGVQAGGARLAGRQRHRRYRRHRGHRGGGRAGGQAVVLAHGTGRQDLRRPAVAHDAPAPDAGAGVRGAGLPGGHPAGRAGGRVAAPAPGGAGSDGGAADDPVAGVAGAADSPAGHDRHGAGAGRAAGVRPAAHRAQYVHRAAAGVARAAHGGAGAGLAARAAHGAGGTAAGAARDFGWREDGGRDERGHGHDCRLYRRGRVWRAHHHRPGAQRQRHAAGRGDSGRGAGAAHAGRVRSAGAAGHPGSVSEDVKAGTAEAVETSPFPLTPGSVLRFLPVSQDFFLALGGKVGQCFAGDAADAPVGHDGGAHAFVERDGAGVPVQHRPFEAAAVAVDGDLCQRDQHLLAVATAAHRLLDIQVFQVQPLFAQERGEVMEEQGKGDDLAFGFADDGFAGGLVAEQRLVQHGFVGNHHVFEFFKHGQLENHAEDGGHGPGHAGQTQYHAGPFQRSGTIVFEPDRQQYRYHGRHHADVYGLVGTDAVYQRERELLAAGQHPGGHQQAAPGHGPRHGQQHVGRLAADSYHQQVAHRAGNGGQQRQDQAQQKMAVAAGAQFAPGAGNRMEEQQGHAEDGHHAGAKGAAADGAAESKPVEQGIPEHHQRKQHGHQARHQVLLRRVRADIAEGKRGQALRHHPALRAPGQQQAVAAHGAPGKQRRAGQAEAVGHRRGRRHFPQLQGDGKERGAPDQAGRWWNGEKTVLRPRGRCPYAAAGPRQPARREIAGPVPILRTQAKPLLDADVGRDRRRPGAAAVRAAFANPAATRRGPVGRGGRSPPRRQPRQQHPPPRRQRPGGVAGAPSAHRGHRLQRRHRPQAGTEGAGRTGGPLPDRRVAVEQPGVHAGVCGQAGAVERVERSARSAFPAHHPHHRFHIILKAHAQQLADQFAGQAAALVVGVGAHAADFAQAGRPQAFAGHGHQAVAVDIAEVVAQFDGTDAERPRFAQRGQRQRLFGMPRLQRHGVRCGIRIEGGSAAAPGAGPGHAVHGGLGIDAPAGRGGASPVLAIKKFARRAVRGQRREVRLDAVGKRQDRREAGRVAACAAGARGAGGRAQAVALGCVQVVGIARGAAVHGGLHMAFGGLQVVQLETGDGQPVVQFVVVGHAFQLAQEQGAGAAVIAVRQRFLALVEKIKRRIRFQQPQPRAQQRRFLRALGMLQRLRQVGQINGVVGRAVERVAQRAFGQRQVAVALVDHAQRVVGVAKTGIGRHGLARRPVRIVDCAARQQFGSTVVEVHGHHRALRQRPGAGAGHGGNRNEVDHQRVVGVQRVTVGDGVAAVEALAVEHQVDVVAGKIQVAGTAPRLPHVDQLELHGKVELAGQRGRHDGQRQAVARPRSKGFAGGAGDDGVVFELELVALVQRVEQGLARIGQFFGAGNVVHVTLHGVVDGKDGAGVDGRGGPVEQLVLEQLGWRSRVRRQAGAAAQQASTKEQQTPQPGPRFHDGLLDRPHGAAESGFRFKEKYPPLTDRCQRLSVQRAHLDRLAVGVETQRHRDGGDADAGQRVPQVVHFHFQGGEDLQRGVFRQGLLTGAEEQVLVQEVQRQGAVGAAAAAQAARHHGRKIGGPRLERVGAFFKVGVGRLFAFRHFIKGVVGALERKAQQEAQFHRAVVRAERGRCPAVRQAAFERRRGRHFFLGERLRRLAHHGVQLAVGDAFDFFQVVRVAHQHDFRLRAFQAGAGQAGQQGVVGCAVLEVAGRIESTLTVHEHGNGKGVDLDLGRPFAAQHQVGRAFLDGVFQVAVTVHRFVARQLHRAVQHFVLALGEQAAQQALEFDGFLRQIGAGGVGHDVGIGFAIGQVQRQRAQFGGVLLVLHFGRGGGFAGDGTLILGHAVRWVSIGAAEKALDAFFRQQRQRHQRAHGVVGGRVVEHAVIVVQQDGPGDVGRQAPVTRQQAADGRVVGAVAFVFDLGKAALLVVAGVVIGAGVVGKTVHQQRHADVAEQAESVGDVGRGDAQLARHEHQRLRAAHRNFPERAQVRALAVDGAPRQQAGEGGRAQVDAEEVDGLLHRLGLAGSAEERRVGQLEQGARHADVVADDAGDLARRRVGPGQLALQVHQQAGPWRNTDGAHQRFFHRVFNWHRHGWGCNWGHGVRYYREWWRRGRGRAVIGAIRWRSTCAAQRGADAARLPDIIAASGPRAGRGRGAPADRRDAAGRRRGRAHRGNRGVRPHGAGVALLYRRDAAQFRHVRPGGTQLCVPLARAALVPEYRAGRLARPQQPARRRGAVRAAGARGRRCRRAAGSASRPARRHFEGRGAAVALWPRGLALSQQAVPPVTAAGRPFLRAPRRRRHRSETRPPPATGARPVPAGFRPPLPPVPPAPHSAASRRPSAPPPGAAAVDGGHRCRDQRLDFLGRRRRALRQRAHFRRHYRKAAPLFARARRFHGRVQGQDIGLERDAVDDADDVHDLARTGADRGHGLHRLLHGRAAALRHVAGAGRQLARFAGVGGRLLDGLGQAIHGAGGLLERAGLHLGAGGQVQVAAGDFVGGRVDRAYRAQDAGERLRQVAHALVEQAGGVGDFVSARVGAAGAQAAGGQRHHHFADAADVAQHDAPHGHGHAQRQRNRQQHQCGHGRSERVEVGRGALVGLFAQAFFQVRQLRQLVVEKQELLLGLGHGVGGDALVHLRHVHGLEHGLAVFGQRAQRLFHVVPFVALGGGAGQAPQFGLDAGVAGLDLQSQFIETRLREAAVHPGQQLVDVGVRVARFAGHVGRPAPGRARAAVWGRFVVCSAWRSPLTSLFVDAGFQHHVAHAQDVGGLRFQLAGCGIFILVIDPAAALFGGQVDDLAAVLLAAGVRHVGQVLAHDGRVDRVRQHDAGFQVADVDIQRTLDEFRVLAGHLADHLVLAVGLDEGGAAFGHGDRVFFGGVGSMGGQHVQRQQGGGGQGGQYGLQFHGGGFLVEGMEMGNSGVALMNCAKYFHESVDIGQFHRAVVVLASGLRPFTEIGTCHDHCAARQVQTVYPPDHIPCAPVGMAHAGPAGSRAGRLAPARAGAGTGQSGRAGRAGAQDPPAHESPSGRPDDAQRAARKRCALKRLAAQVQGDGAVLPQRGPDLPRVLHLLLPLAAVRGHGRSEIRRARIDRAGRLPENPAAGDRRADHGRRSADHEHPLAGGVHRAAAGARAGAHPEHPHRHQVGGVLAAALRDRPRRRRFIAPVRAGGRQRQEHGHHGPLQPRGGAAPGHRPAGRQAHRRYGRHAAHAGPPDPPHQRGPEKLGRTVADGRAPGRDSLLYVRRARHRPARILPAAPGARARDLPGRVPDGVGPVAHGARAVDERVPRQGGHRRHRHHRRRKGLCAAVPAGAQSGLGAQALLCQIRPARHLDGRPETGVRQGQVHGARRHGPRCRPRGRGAATSADGADGVPAGVPAVCAGPLPVHPDAHGERHAGALSDHGAGAHAGATGPADQRLFFRVCAGAAAGGRGAGPLGAGTGAAADADHGGAGHAGVRVRPRFCRAAGGARRDRLRRGRLLHGVGQGAVHLDRAGAAAVGAGLSDRRRRPGGRVGHAAGTHRARTYRLAHPVHGAGAGHHVDRAADTVAGAAAGDHRAPPVAAGGHGRSAAPSVVPRGGAAGAHTARRVFRHPGFVDQSLAQRRRRLRRGPRQLAAVPGHGRRDRRRHRGGHDHRVGRPARRAAGARGRRGRGAVYHRASRFYPGLESRLRRVGGAVYAGGIGDRHRLHDGGAKPAGASDRARGHVPEPVDFPGRVRGAGGIRAGGRLLASRRVGPLSGAGVPGGVRGADRAAGAGAGVVRLAALEAAGGFR</sequence>
<comment type="catalytic activity">
    <reaction evidence="15">
        <text>4-imidazolone-5-propanoate = trans-urocanate + H2O</text>
        <dbReference type="Rhea" id="RHEA:13101"/>
        <dbReference type="ChEBI" id="CHEBI:15377"/>
        <dbReference type="ChEBI" id="CHEBI:17771"/>
        <dbReference type="ChEBI" id="CHEBI:77893"/>
        <dbReference type="EC" id="4.2.1.49"/>
    </reaction>
</comment>
<comment type="cofactor">
    <cofactor evidence="1">
        <name>NAD(+)</name>
        <dbReference type="ChEBI" id="CHEBI:57540"/>
    </cofactor>
</comment>
<feature type="compositionally biased region" description="Basic and acidic residues" evidence="16">
    <location>
        <begin position="4056"/>
        <end position="4071"/>
    </location>
</feature>
<dbReference type="SUPFAM" id="SSF51556">
    <property type="entry name" value="Metallo-dependent hydrolases"/>
    <property type="match status" value="1"/>
</dbReference>
<dbReference type="PROSITE" id="PS01233">
    <property type="entry name" value="UROCANASE"/>
    <property type="match status" value="1"/>
</dbReference>
<feature type="compositionally biased region" description="Basic residues" evidence="16">
    <location>
        <begin position="1131"/>
        <end position="1141"/>
    </location>
</feature>
<dbReference type="InterPro" id="IPR011059">
    <property type="entry name" value="Metal-dep_hydrolase_composite"/>
</dbReference>
<feature type="region of interest" description="Disordered" evidence="16">
    <location>
        <begin position="7189"/>
        <end position="7230"/>
    </location>
</feature>
<feature type="compositionally biased region" description="Basic residues" evidence="16">
    <location>
        <begin position="4678"/>
        <end position="4689"/>
    </location>
</feature>
<dbReference type="InterPro" id="IPR023636">
    <property type="entry name" value="Urocanase_CS"/>
</dbReference>
<feature type="compositionally biased region" description="Basic and acidic residues" evidence="16">
    <location>
        <begin position="1236"/>
        <end position="1246"/>
    </location>
</feature>
<dbReference type="GO" id="GO:0016153">
    <property type="term" value="F:urocanate hydratase activity"/>
    <property type="evidence" value="ECO:0007669"/>
    <property type="project" value="UniProtKB-EC"/>
</dbReference>
<feature type="region of interest" description="Disordered" evidence="16">
    <location>
        <begin position="780"/>
        <end position="805"/>
    </location>
</feature>
<feature type="region of interest" description="Disordered" evidence="16">
    <location>
        <begin position="1096"/>
        <end position="1278"/>
    </location>
</feature>
<feature type="compositionally biased region" description="Basic residues" evidence="16">
    <location>
        <begin position="1198"/>
        <end position="1222"/>
    </location>
</feature>
<comment type="pathway">
    <text evidence="3">Amino-acid degradation; L-histidine degradation into L-glutamate; N-formimidoyl-L-glutamate from L-histidine: step 2/3.</text>
</comment>
<feature type="compositionally biased region" description="Basic and acidic residues" evidence="16">
    <location>
        <begin position="2383"/>
        <end position="2392"/>
    </location>
</feature>
<feature type="domain" description="Urocanase C-terminal" evidence="20">
    <location>
        <begin position="1869"/>
        <end position="2023"/>
    </location>
</feature>
<feature type="compositionally biased region" description="Basic residues" evidence="16">
    <location>
        <begin position="2985"/>
        <end position="3008"/>
    </location>
</feature>
<organism evidence="21">
    <name type="scientific">Tanacetum cinerariifolium</name>
    <name type="common">Dalmatian daisy</name>
    <name type="synonym">Chrysanthemum cinerariifolium</name>
    <dbReference type="NCBI Taxonomy" id="118510"/>
    <lineage>
        <taxon>Eukaryota</taxon>
        <taxon>Viridiplantae</taxon>
        <taxon>Streptophyta</taxon>
        <taxon>Embryophyta</taxon>
        <taxon>Tracheophyta</taxon>
        <taxon>Spermatophyta</taxon>
        <taxon>Magnoliopsida</taxon>
        <taxon>eudicotyledons</taxon>
        <taxon>Gunneridae</taxon>
        <taxon>Pentapetalae</taxon>
        <taxon>asterids</taxon>
        <taxon>campanulids</taxon>
        <taxon>Asterales</taxon>
        <taxon>Asteraceae</taxon>
        <taxon>Asteroideae</taxon>
        <taxon>Anthemideae</taxon>
        <taxon>Anthemidinae</taxon>
        <taxon>Tanacetum</taxon>
    </lineage>
</organism>
<feature type="region of interest" description="Disordered" evidence="16">
    <location>
        <begin position="3844"/>
        <end position="3914"/>
    </location>
</feature>
<evidence type="ECO:0000256" key="8">
    <source>
        <dbReference type="ARBA" id="ARBA00012139"/>
    </source>
</evidence>
<feature type="compositionally biased region" description="Gly residues" evidence="16">
    <location>
        <begin position="325"/>
        <end position="335"/>
    </location>
</feature>
<feature type="compositionally biased region" description="Basic and acidic residues" evidence="16">
    <location>
        <begin position="734"/>
        <end position="749"/>
    </location>
</feature>
<feature type="region of interest" description="Disordered" evidence="16">
    <location>
        <begin position="624"/>
        <end position="671"/>
    </location>
</feature>
<keyword evidence="11" id="KW-0010">Activator</keyword>
<dbReference type="NCBIfam" id="TIGR01228">
    <property type="entry name" value="hutU"/>
    <property type="match status" value="1"/>
</dbReference>
<feature type="region of interest" description="Disordered" evidence="16">
    <location>
        <begin position="7410"/>
        <end position="7508"/>
    </location>
</feature>
<feature type="region of interest" description="Disordered" evidence="16">
    <location>
        <begin position="4372"/>
        <end position="4393"/>
    </location>
</feature>
<dbReference type="InterPro" id="IPR023637">
    <property type="entry name" value="Urocanase-like"/>
</dbReference>
<evidence type="ECO:0000259" key="20">
    <source>
        <dbReference type="Pfam" id="PF17392"/>
    </source>
</evidence>
<feature type="region of interest" description="Disordered" evidence="16">
    <location>
        <begin position="6083"/>
        <end position="6120"/>
    </location>
</feature>
<feature type="compositionally biased region" description="Basic residues" evidence="16">
    <location>
        <begin position="4651"/>
        <end position="4667"/>
    </location>
</feature>
<feature type="compositionally biased region" description="Basic residues" evidence="16">
    <location>
        <begin position="6025"/>
        <end position="6036"/>
    </location>
</feature>
<feature type="region of interest" description="Disordered" evidence="16">
    <location>
        <begin position="1407"/>
        <end position="1444"/>
    </location>
</feature>
<feature type="compositionally biased region" description="Basic and acidic residues" evidence="16">
    <location>
        <begin position="656"/>
        <end position="671"/>
    </location>
</feature>
<dbReference type="Gene3D" id="3.40.10.10">
    <property type="entry name" value="DNA Methylphosphotriester Repair Domain"/>
    <property type="match status" value="1"/>
</dbReference>
<evidence type="ECO:0000256" key="12">
    <source>
        <dbReference type="ARBA" id="ARBA00023232"/>
    </source>
</evidence>
<feature type="compositionally biased region" description="Basic residues" evidence="16">
    <location>
        <begin position="6425"/>
        <end position="6436"/>
    </location>
</feature>
<dbReference type="InterPro" id="IPR001106">
    <property type="entry name" value="Aromatic_Lyase"/>
</dbReference>
<feature type="compositionally biased region" description="Low complexity" evidence="16">
    <location>
        <begin position="4455"/>
        <end position="4465"/>
    </location>
</feature>
<feature type="domain" description="Ada DNA repair metal-binding" evidence="18">
    <location>
        <begin position="16"/>
        <end position="79"/>
    </location>
</feature>
<dbReference type="UniPathway" id="UPA00379">
    <property type="reaction ID" value="UER00550"/>
</dbReference>
<feature type="compositionally biased region" description="Basic residues" evidence="16">
    <location>
        <begin position="3168"/>
        <end position="3185"/>
    </location>
</feature>
<feature type="compositionally biased region" description="Low complexity" evidence="16">
    <location>
        <begin position="3782"/>
        <end position="3792"/>
    </location>
</feature>
<evidence type="ECO:0000256" key="10">
    <source>
        <dbReference type="ARBA" id="ARBA00023027"/>
    </source>
</evidence>
<feature type="compositionally biased region" description="Basic residues" evidence="16">
    <location>
        <begin position="1336"/>
        <end position="1348"/>
    </location>
</feature>
<feature type="compositionally biased region" description="Basic and acidic residues" evidence="16">
    <location>
        <begin position="6960"/>
        <end position="6976"/>
    </location>
</feature>
<feature type="region of interest" description="Disordered" evidence="16">
    <location>
        <begin position="202"/>
        <end position="339"/>
    </location>
</feature>
<evidence type="ECO:0000256" key="16">
    <source>
        <dbReference type="SAM" id="MobiDB-lite"/>
    </source>
</evidence>
<dbReference type="GO" id="GO:0006355">
    <property type="term" value="P:regulation of DNA-templated transcription"/>
    <property type="evidence" value="ECO:0007669"/>
    <property type="project" value="InterPro"/>
</dbReference>
<feature type="region of interest" description="Disordered" evidence="16">
    <location>
        <begin position="833"/>
        <end position="857"/>
    </location>
</feature>
<feature type="region of interest" description="Disordered" evidence="16">
    <location>
        <begin position="968"/>
        <end position="987"/>
    </location>
</feature>
<dbReference type="NCBIfam" id="NF003820">
    <property type="entry name" value="PRK05414.1"/>
    <property type="match status" value="1"/>
</dbReference>
<feature type="compositionally biased region" description="Low complexity" evidence="16">
    <location>
        <begin position="7041"/>
        <end position="7050"/>
    </location>
</feature>
<dbReference type="InterPro" id="IPR038364">
    <property type="entry name" value="Urocanase_central_sf"/>
</dbReference>
<dbReference type="PANTHER" id="PTHR12216">
    <property type="entry name" value="UROCANATE HYDRATASE"/>
    <property type="match status" value="1"/>
</dbReference>
<feature type="region of interest" description="Disordered" evidence="16">
    <location>
        <begin position="2976"/>
        <end position="3030"/>
    </location>
</feature>
<dbReference type="Pfam" id="PF00221">
    <property type="entry name" value="Lyase_aromatic"/>
    <property type="match status" value="1"/>
</dbReference>
<dbReference type="InterPro" id="IPR035401">
    <property type="entry name" value="Urocanase_C"/>
</dbReference>
<feature type="region of interest" description="Disordered" evidence="16">
    <location>
        <begin position="3332"/>
        <end position="3442"/>
    </location>
</feature>
<dbReference type="InterPro" id="IPR036190">
    <property type="entry name" value="Urocanase_sf"/>
</dbReference>
<dbReference type="Gene3D" id="3.40.50.10730">
    <property type="entry name" value="Urocanase like domains"/>
    <property type="match status" value="1"/>
</dbReference>
<feature type="compositionally biased region" description="Basic and acidic residues" evidence="16">
    <location>
        <begin position="1485"/>
        <end position="1500"/>
    </location>
</feature>
<keyword evidence="13" id="KW-0456">Lyase</keyword>
<evidence type="ECO:0000259" key="17">
    <source>
        <dbReference type="Pfam" id="PF01175"/>
    </source>
</evidence>
<dbReference type="Gene3D" id="3.40.1770.10">
    <property type="entry name" value="Urocanase superfamily"/>
    <property type="match status" value="1"/>
</dbReference>
<feature type="compositionally biased region" description="Low complexity" evidence="16">
    <location>
        <begin position="3692"/>
        <end position="3713"/>
    </location>
</feature>
<feature type="region of interest" description="Disordered" evidence="16">
    <location>
        <begin position="2594"/>
        <end position="2638"/>
    </location>
</feature>
<accession>A0A699GEN1</accession>
<feature type="compositionally biased region" description="Low complexity" evidence="16">
    <location>
        <begin position="2369"/>
        <end position="2380"/>
    </location>
</feature>
<feature type="region of interest" description="Disordered" evidence="16">
    <location>
        <begin position="3692"/>
        <end position="3815"/>
    </location>
</feature>
<dbReference type="SUPFAM" id="SSF111326">
    <property type="entry name" value="Urocanase"/>
    <property type="match status" value="1"/>
</dbReference>
<feature type="domain" description="Urocanase N-terminal" evidence="19">
    <location>
        <begin position="1523"/>
        <end position="1649"/>
    </location>
</feature>
<feature type="region of interest" description="Disordered" evidence="16">
    <location>
        <begin position="732"/>
        <end position="758"/>
    </location>
</feature>